<sequence length="105" mass="10313">MDNMGEGSGVGGDCGSRGSCDGSIGGGGGGGDGGGGGALRNNFLNFTDLVTFSCSAKVLTSVGNVSKLMATFAASLKGFPPVASLYSKTSNQNASVLDVFVHLTK</sequence>
<dbReference type="EMBL" id="OX597818">
    <property type="protein sequence ID" value="CAI9723623.1"/>
    <property type="molecule type" value="Genomic_DNA"/>
</dbReference>
<dbReference type="Proteomes" id="UP001162480">
    <property type="component" value="Chromosome 5"/>
</dbReference>
<gene>
    <name evidence="1" type="ORF">OCTVUL_1B006844</name>
</gene>
<evidence type="ECO:0000313" key="1">
    <source>
        <dbReference type="EMBL" id="CAI9723623.1"/>
    </source>
</evidence>
<protein>
    <submittedName>
        <fullName evidence="1">Uncharacterized protein</fullName>
    </submittedName>
</protein>
<keyword evidence="2" id="KW-1185">Reference proteome</keyword>
<organism evidence="1 2">
    <name type="scientific">Octopus vulgaris</name>
    <name type="common">Common octopus</name>
    <dbReference type="NCBI Taxonomy" id="6645"/>
    <lineage>
        <taxon>Eukaryota</taxon>
        <taxon>Metazoa</taxon>
        <taxon>Spiralia</taxon>
        <taxon>Lophotrochozoa</taxon>
        <taxon>Mollusca</taxon>
        <taxon>Cephalopoda</taxon>
        <taxon>Coleoidea</taxon>
        <taxon>Octopodiformes</taxon>
        <taxon>Octopoda</taxon>
        <taxon>Incirrata</taxon>
        <taxon>Octopodidae</taxon>
        <taxon>Octopus</taxon>
    </lineage>
</organism>
<accession>A0AA36F623</accession>
<name>A0AA36F623_OCTVU</name>
<proteinExistence type="predicted"/>
<reference evidence="1" key="1">
    <citation type="submission" date="2023-08" db="EMBL/GenBank/DDBJ databases">
        <authorList>
            <person name="Alioto T."/>
            <person name="Alioto T."/>
            <person name="Gomez Garrido J."/>
        </authorList>
    </citation>
    <scope>NUCLEOTIDE SEQUENCE</scope>
</reference>
<dbReference type="AlphaFoldDB" id="A0AA36F623"/>
<evidence type="ECO:0000313" key="2">
    <source>
        <dbReference type="Proteomes" id="UP001162480"/>
    </source>
</evidence>